<accession>A0A4R5ASL3</accession>
<organism evidence="13 14">
    <name type="scientific">Actinomadura rubrisoli</name>
    <dbReference type="NCBI Taxonomy" id="2530368"/>
    <lineage>
        <taxon>Bacteria</taxon>
        <taxon>Bacillati</taxon>
        <taxon>Actinomycetota</taxon>
        <taxon>Actinomycetes</taxon>
        <taxon>Streptosporangiales</taxon>
        <taxon>Thermomonosporaceae</taxon>
        <taxon>Actinomadura</taxon>
    </lineage>
</organism>
<evidence type="ECO:0000256" key="11">
    <source>
        <dbReference type="ARBA" id="ARBA00049893"/>
    </source>
</evidence>
<evidence type="ECO:0000256" key="8">
    <source>
        <dbReference type="ARBA" id="ARBA00023008"/>
    </source>
</evidence>
<evidence type="ECO:0000256" key="6">
    <source>
        <dbReference type="ARBA" id="ARBA00022801"/>
    </source>
</evidence>
<name>A0A4R5ASL3_9ACTN</name>
<comment type="caution">
    <text evidence="13">The sequence shown here is derived from an EMBL/GenBank/DDBJ whole genome shotgun (WGS) entry which is preliminary data.</text>
</comment>
<sequence>MITRVALGDGVGAGFTGRAGGVSTAPYDSLNLGGAVGDDTAAVLANRRRAAAALGVDPARIVWMRQVHG</sequence>
<comment type="catalytic activity">
    <reaction evidence="10">
        <text>adenosine + phosphate = alpha-D-ribose 1-phosphate + adenine</text>
        <dbReference type="Rhea" id="RHEA:27642"/>
        <dbReference type="ChEBI" id="CHEBI:16335"/>
        <dbReference type="ChEBI" id="CHEBI:16708"/>
        <dbReference type="ChEBI" id="CHEBI:43474"/>
        <dbReference type="ChEBI" id="CHEBI:57720"/>
        <dbReference type="EC" id="2.4.2.1"/>
    </reaction>
    <physiologicalReaction direction="left-to-right" evidence="10">
        <dbReference type="Rhea" id="RHEA:27643"/>
    </physiologicalReaction>
</comment>
<feature type="non-terminal residue" evidence="13">
    <location>
        <position position="69"/>
    </location>
</feature>
<dbReference type="PANTHER" id="PTHR30616:SF2">
    <property type="entry name" value="PURINE NUCLEOSIDE PHOSPHORYLASE LACC1"/>
    <property type="match status" value="1"/>
</dbReference>
<feature type="region of interest" description="Disordered" evidence="12">
    <location>
        <begin position="1"/>
        <end position="21"/>
    </location>
</feature>
<comment type="function">
    <text evidence="2">Purine nucleoside enzyme that catalyzes the phosphorolysis of adenosine and inosine nucleosides, yielding D-ribose 1-phosphate and the respective free bases, adenine and hypoxanthine. Also catalyzes the phosphorolysis of S-methyl-5'-thioadenosine into adenine and S-methyl-5-thio-alpha-D-ribose 1-phosphate. Also has adenosine deaminase activity.</text>
</comment>
<keyword evidence="14" id="KW-1185">Reference proteome</keyword>
<comment type="catalytic activity">
    <reaction evidence="11">
        <text>S-methyl-5'-thioadenosine + phosphate = 5-(methylsulfanyl)-alpha-D-ribose 1-phosphate + adenine</text>
        <dbReference type="Rhea" id="RHEA:11852"/>
        <dbReference type="ChEBI" id="CHEBI:16708"/>
        <dbReference type="ChEBI" id="CHEBI:17509"/>
        <dbReference type="ChEBI" id="CHEBI:43474"/>
        <dbReference type="ChEBI" id="CHEBI:58533"/>
        <dbReference type="EC" id="2.4.2.28"/>
    </reaction>
    <physiologicalReaction direction="left-to-right" evidence="11">
        <dbReference type="Rhea" id="RHEA:11853"/>
    </physiologicalReaction>
</comment>
<dbReference type="Proteomes" id="UP000294513">
    <property type="component" value="Unassembled WGS sequence"/>
</dbReference>
<comment type="similarity">
    <text evidence="3">Belongs to the purine nucleoside phosphorylase YfiH/LACC1 family.</text>
</comment>
<keyword evidence="5" id="KW-0479">Metal-binding</keyword>
<comment type="catalytic activity">
    <reaction evidence="1">
        <text>inosine + phosphate = alpha-D-ribose 1-phosphate + hypoxanthine</text>
        <dbReference type="Rhea" id="RHEA:27646"/>
        <dbReference type="ChEBI" id="CHEBI:17368"/>
        <dbReference type="ChEBI" id="CHEBI:17596"/>
        <dbReference type="ChEBI" id="CHEBI:43474"/>
        <dbReference type="ChEBI" id="CHEBI:57720"/>
        <dbReference type="EC" id="2.4.2.1"/>
    </reaction>
    <physiologicalReaction direction="left-to-right" evidence="1">
        <dbReference type="Rhea" id="RHEA:27647"/>
    </physiologicalReaction>
</comment>
<keyword evidence="6" id="KW-0378">Hydrolase</keyword>
<evidence type="ECO:0000256" key="1">
    <source>
        <dbReference type="ARBA" id="ARBA00000553"/>
    </source>
</evidence>
<evidence type="ECO:0000256" key="7">
    <source>
        <dbReference type="ARBA" id="ARBA00022833"/>
    </source>
</evidence>
<keyword evidence="7" id="KW-0862">Zinc</keyword>
<dbReference type="RefSeq" id="WP_207944960.1">
    <property type="nucleotide sequence ID" value="NZ_SMKU01000231.1"/>
</dbReference>
<evidence type="ECO:0000256" key="5">
    <source>
        <dbReference type="ARBA" id="ARBA00022723"/>
    </source>
</evidence>
<dbReference type="Pfam" id="PF02578">
    <property type="entry name" value="Cu-oxidase_4"/>
    <property type="match status" value="1"/>
</dbReference>
<dbReference type="Gene3D" id="3.60.140.10">
    <property type="entry name" value="CNF1/YfiH-like putative cysteine hydrolases"/>
    <property type="match status" value="1"/>
</dbReference>
<dbReference type="GO" id="GO:0005507">
    <property type="term" value="F:copper ion binding"/>
    <property type="evidence" value="ECO:0007669"/>
    <property type="project" value="TreeGrafter"/>
</dbReference>
<dbReference type="InterPro" id="IPR011324">
    <property type="entry name" value="Cytotoxic_necrot_fac-like_cat"/>
</dbReference>
<dbReference type="GO" id="GO:0016787">
    <property type="term" value="F:hydrolase activity"/>
    <property type="evidence" value="ECO:0007669"/>
    <property type="project" value="UniProtKB-KW"/>
</dbReference>
<keyword evidence="4" id="KW-0808">Transferase</keyword>
<dbReference type="SUPFAM" id="SSF64438">
    <property type="entry name" value="CNF1/YfiH-like putative cysteine hydrolases"/>
    <property type="match status" value="1"/>
</dbReference>
<dbReference type="InterPro" id="IPR003730">
    <property type="entry name" value="Cu_polyphenol_OxRdtase"/>
</dbReference>
<evidence type="ECO:0000256" key="4">
    <source>
        <dbReference type="ARBA" id="ARBA00022679"/>
    </source>
</evidence>
<evidence type="ECO:0000313" key="14">
    <source>
        <dbReference type="Proteomes" id="UP000294513"/>
    </source>
</evidence>
<dbReference type="InterPro" id="IPR038371">
    <property type="entry name" value="Cu_polyphenol_OxRdtase_sf"/>
</dbReference>
<dbReference type="PANTHER" id="PTHR30616">
    <property type="entry name" value="UNCHARACTERIZED PROTEIN YFIH"/>
    <property type="match status" value="1"/>
</dbReference>
<comment type="catalytic activity">
    <reaction evidence="9">
        <text>adenosine + H2O + H(+) = inosine + NH4(+)</text>
        <dbReference type="Rhea" id="RHEA:24408"/>
        <dbReference type="ChEBI" id="CHEBI:15377"/>
        <dbReference type="ChEBI" id="CHEBI:15378"/>
        <dbReference type="ChEBI" id="CHEBI:16335"/>
        <dbReference type="ChEBI" id="CHEBI:17596"/>
        <dbReference type="ChEBI" id="CHEBI:28938"/>
        <dbReference type="EC" id="3.5.4.4"/>
    </reaction>
    <physiologicalReaction direction="left-to-right" evidence="9">
        <dbReference type="Rhea" id="RHEA:24409"/>
    </physiologicalReaction>
</comment>
<protein>
    <submittedName>
        <fullName evidence="13">Laccase</fullName>
    </submittedName>
</protein>
<dbReference type="GO" id="GO:0017061">
    <property type="term" value="F:S-methyl-5-thioadenosine phosphorylase activity"/>
    <property type="evidence" value="ECO:0007669"/>
    <property type="project" value="UniProtKB-EC"/>
</dbReference>
<keyword evidence="8" id="KW-0186">Copper</keyword>
<dbReference type="AlphaFoldDB" id="A0A4R5ASL3"/>
<evidence type="ECO:0000313" key="13">
    <source>
        <dbReference type="EMBL" id="TDD74809.1"/>
    </source>
</evidence>
<evidence type="ECO:0000256" key="12">
    <source>
        <dbReference type="SAM" id="MobiDB-lite"/>
    </source>
</evidence>
<proteinExistence type="inferred from homology"/>
<feature type="compositionally biased region" description="Gly residues" evidence="12">
    <location>
        <begin position="9"/>
        <end position="20"/>
    </location>
</feature>
<evidence type="ECO:0000256" key="2">
    <source>
        <dbReference type="ARBA" id="ARBA00003215"/>
    </source>
</evidence>
<evidence type="ECO:0000256" key="10">
    <source>
        <dbReference type="ARBA" id="ARBA00048968"/>
    </source>
</evidence>
<evidence type="ECO:0000256" key="3">
    <source>
        <dbReference type="ARBA" id="ARBA00007353"/>
    </source>
</evidence>
<evidence type="ECO:0000256" key="9">
    <source>
        <dbReference type="ARBA" id="ARBA00047989"/>
    </source>
</evidence>
<dbReference type="EMBL" id="SMKU01000231">
    <property type="protein sequence ID" value="TDD74809.1"/>
    <property type="molecule type" value="Genomic_DNA"/>
</dbReference>
<reference evidence="13 14" key="1">
    <citation type="submission" date="2019-03" db="EMBL/GenBank/DDBJ databases">
        <title>Draft genome sequences of novel Actinobacteria.</title>
        <authorList>
            <person name="Sahin N."/>
            <person name="Ay H."/>
            <person name="Saygin H."/>
        </authorList>
    </citation>
    <scope>NUCLEOTIDE SEQUENCE [LARGE SCALE GENOMIC DNA]</scope>
    <source>
        <strain evidence="13 14">H3C3</strain>
    </source>
</reference>
<gene>
    <name evidence="13" type="ORF">E1298_32205</name>
</gene>